<dbReference type="AlphaFoldDB" id="A0A3L8R6Z1"/>
<gene>
    <name evidence="2" type="ORF">D3C57_138070</name>
</gene>
<dbReference type="Proteomes" id="UP000281594">
    <property type="component" value="Unassembled WGS sequence"/>
</dbReference>
<protein>
    <submittedName>
        <fullName evidence="2">Uncharacterized protein</fullName>
    </submittedName>
</protein>
<keyword evidence="1" id="KW-0472">Membrane</keyword>
<name>A0A3L8R6Z1_STRRN</name>
<evidence type="ECO:0000313" key="3">
    <source>
        <dbReference type="Proteomes" id="UP000281594"/>
    </source>
</evidence>
<reference evidence="2 3" key="1">
    <citation type="journal article" date="2018" name="J. Biol. Chem.">
        <title>Discovery of the actinoplanic acid pathway in Streptomyces rapamycinicus reveals a genetically conserved synergism with rapamycin.</title>
        <authorList>
            <person name="Mrak P."/>
            <person name="Krastel P."/>
            <person name="Pivk Lukancic P."/>
            <person name="Tao J."/>
            <person name="Pistorius D."/>
            <person name="Moore C.M."/>
        </authorList>
    </citation>
    <scope>NUCLEOTIDE SEQUENCE [LARGE SCALE GENOMIC DNA]</scope>
    <source>
        <strain evidence="2 3">NRRL 5491</strain>
    </source>
</reference>
<comment type="caution">
    <text evidence="2">The sequence shown here is derived from an EMBL/GenBank/DDBJ whole genome shotgun (WGS) entry which is preliminary data.</text>
</comment>
<accession>A0A3L8R6Z1</accession>
<keyword evidence="1" id="KW-0812">Transmembrane</keyword>
<feature type="transmembrane region" description="Helical" evidence="1">
    <location>
        <begin position="50"/>
        <end position="70"/>
    </location>
</feature>
<evidence type="ECO:0000256" key="1">
    <source>
        <dbReference type="SAM" id="Phobius"/>
    </source>
</evidence>
<evidence type="ECO:0000313" key="2">
    <source>
        <dbReference type="EMBL" id="RLV75158.1"/>
    </source>
</evidence>
<sequence length="78" mass="7912">MTPTDSSLIPSAGTAPVTGPARKGLLRAVLWGIVVASTLTNMVASSSEAPMWVLIACGTATVFGSTALGVSHLRSSRQ</sequence>
<organism evidence="2 3">
    <name type="scientific">Streptomyces rapamycinicus (strain ATCC 29253 / DSM 41530 / NRRL 5491 / AYB-994)</name>
    <name type="common">Streptomyces hygroscopicus (strain ATCC 29253)</name>
    <dbReference type="NCBI Taxonomy" id="1343740"/>
    <lineage>
        <taxon>Bacteria</taxon>
        <taxon>Bacillati</taxon>
        <taxon>Actinomycetota</taxon>
        <taxon>Actinomycetes</taxon>
        <taxon>Kitasatosporales</taxon>
        <taxon>Streptomycetaceae</taxon>
        <taxon>Streptomyces</taxon>
        <taxon>Streptomyces violaceusniger group</taxon>
    </lineage>
</organism>
<keyword evidence="1" id="KW-1133">Transmembrane helix</keyword>
<dbReference type="EMBL" id="QYCY01000002">
    <property type="protein sequence ID" value="RLV75158.1"/>
    <property type="molecule type" value="Genomic_DNA"/>
</dbReference>
<proteinExistence type="predicted"/>